<dbReference type="InterPro" id="IPR008972">
    <property type="entry name" value="Cupredoxin"/>
</dbReference>
<reference evidence="3" key="1">
    <citation type="journal article" date="2019" name="Int. J. Syst. Evol. Microbiol.">
        <title>The Global Catalogue of Microorganisms (GCM) 10K type strain sequencing project: providing services to taxonomists for standard genome sequencing and annotation.</title>
        <authorList>
            <consortium name="The Broad Institute Genomics Platform"/>
            <consortium name="The Broad Institute Genome Sequencing Center for Infectious Disease"/>
            <person name="Wu L."/>
            <person name="Ma J."/>
        </authorList>
    </citation>
    <scope>NUCLEOTIDE SEQUENCE [LARGE SCALE GENOMIC DNA]</scope>
    <source>
        <strain evidence="3">JCM 1365</strain>
    </source>
</reference>
<dbReference type="EMBL" id="BMNZ01000001">
    <property type="protein sequence ID" value="GGM80716.1"/>
    <property type="molecule type" value="Genomic_DNA"/>
</dbReference>
<gene>
    <name evidence="2" type="ORF">GCM10009721_01400</name>
</gene>
<keyword evidence="3" id="KW-1185">Reference proteome</keyword>
<evidence type="ECO:0000313" key="3">
    <source>
        <dbReference type="Proteomes" id="UP000623461"/>
    </source>
</evidence>
<dbReference type="InterPro" id="IPR033138">
    <property type="entry name" value="Cu_oxidase_CS"/>
</dbReference>
<proteinExistence type="predicted"/>
<keyword evidence="1" id="KW-0479">Metal-binding</keyword>
<accession>A0ABQ2HH76</accession>
<dbReference type="PROSITE" id="PS00079">
    <property type="entry name" value="MULTICOPPER_OXIDASE1"/>
    <property type="match status" value="1"/>
</dbReference>
<organism evidence="2 3">
    <name type="scientific">Terrabacter tumescens</name>
    <dbReference type="NCBI Taxonomy" id="60443"/>
    <lineage>
        <taxon>Bacteria</taxon>
        <taxon>Bacillati</taxon>
        <taxon>Actinomycetota</taxon>
        <taxon>Actinomycetes</taxon>
        <taxon>Micrococcales</taxon>
        <taxon>Intrasporangiaceae</taxon>
        <taxon>Terrabacter</taxon>
    </lineage>
</organism>
<evidence type="ECO:0000313" key="2">
    <source>
        <dbReference type="EMBL" id="GGM80716.1"/>
    </source>
</evidence>
<name>A0ABQ2HH76_9MICO</name>
<dbReference type="Gene3D" id="2.60.40.420">
    <property type="entry name" value="Cupredoxins - blue copper proteins"/>
    <property type="match status" value="1"/>
</dbReference>
<dbReference type="Proteomes" id="UP000623461">
    <property type="component" value="Unassembled WGS sequence"/>
</dbReference>
<protein>
    <recommendedName>
        <fullName evidence="4">Blue (type 1) copper domain-containing protein</fullName>
    </recommendedName>
</protein>
<comment type="caution">
    <text evidence="2">The sequence shown here is derived from an EMBL/GenBank/DDBJ whole genome shotgun (WGS) entry which is preliminary data.</text>
</comment>
<sequence length="178" mass="17973">MTPGSGMGSVMGGGMNGLRATPTPGAHLAAPLSCAAPTDLAAERVMVTLVDMGMSRMMGGVAPMGSHMLLSAAPTTVRTGRVSIVVDNTGWRTHELVVLPLAPGAEAGQRVVRSDGTVDEAGSLGEASASCAAGEGDGITSGSVGWVTLTLPPGHYELVCNLQNHYASGMRQELVVTS</sequence>
<evidence type="ECO:0000256" key="1">
    <source>
        <dbReference type="ARBA" id="ARBA00022723"/>
    </source>
</evidence>
<dbReference type="SUPFAM" id="SSF49503">
    <property type="entry name" value="Cupredoxins"/>
    <property type="match status" value="1"/>
</dbReference>
<evidence type="ECO:0008006" key="4">
    <source>
        <dbReference type="Google" id="ProtNLM"/>
    </source>
</evidence>